<evidence type="ECO:0000313" key="2">
    <source>
        <dbReference type="Proteomes" id="UP000671913"/>
    </source>
</evidence>
<protein>
    <submittedName>
        <fullName evidence="1">Uncharacterized protein</fullName>
    </submittedName>
</protein>
<evidence type="ECO:0000313" key="1">
    <source>
        <dbReference type="EMBL" id="QSZ26464.1"/>
    </source>
</evidence>
<gene>
    <name evidence="1" type="ORF">ACETAC_05930</name>
</gene>
<keyword evidence="2" id="KW-1185">Reference proteome</keyword>
<dbReference type="Proteomes" id="UP000671913">
    <property type="component" value="Chromosome"/>
</dbReference>
<dbReference type="EMBL" id="CP060096">
    <property type="protein sequence ID" value="QSZ26464.1"/>
    <property type="molecule type" value="Genomic_DNA"/>
</dbReference>
<accession>A0A974Y2M0</accession>
<sequence length="75" mass="8122">MEAVMPLNRFMELTEDNLIAVDGGVNYYEVGLSALGDIVAIETLAAAPEITIPVVAAYYFGLGTSWDLLYHGLKD</sequence>
<dbReference type="AlphaFoldDB" id="A0A974Y2M0"/>
<dbReference type="RefSeq" id="WP_284679136.1">
    <property type="nucleotide sequence ID" value="NZ_CP060096.1"/>
</dbReference>
<name>A0A974Y2M0_9THEO</name>
<organism evidence="1 2">
    <name type="scientific">Aceticella autotrophica</name>
    <dbReference type="NCBI Taxonomy" id="2755338"/>
    <lineage>
        <taxon>Bacteria</taxon>
        <taxon>Bacillati</taxon>
        <taxon>Bacillota</taxon>
        <taxon>Clostridia</taxon>
        <taxon>Thermoanaerobacterales</taxon>
        <taxon>Thermoanaerobacteraceae</taxon>
        <taxon>Aceticella</taxon>
    </lineage>
</organism>
<dbReference type="KEGG" id="aaut:ACETAC_05930"/>
<proteinExistence type="predicted"/>
<reference evidence="1" key="1">
    <citation type="submission" date="2020-08" db="EMBL/GenBank/DDBJ databases">
        <title>Genomic insights into the carbon and energy metabolism of the first obligate autotrophic acetogenic bacterium Aceticella autotrophica gen. nov., sp. nov.</title>
        <authorList>
            <person name="Toshchakov S.V."/>
            <person name="Elcheninov A.G."/>
            <person name="Kublanov I.V."/>
            <person name="Frolov E.N."/>
            <person name="Lebedinsky A.V."/>
        </authorList>
    </citation>
    <scope>NUCLEOTIDE SEQUENCE</scope>
    <source>
        <strain evidence="1">3443-3Ac</strain>
    </source>
</reference>